<dbReference type="Proteomes" id="UP001597059">
    <property type="component" value="Unassembled WGS sequence"/>
</dbReference>
<dbReference type="InterPro" id="IPR052017">
    <property type="entry name" value="TSUP"/>
</dbReference>
<feature type="transmembrane region" description="Helical" evidence="8">
    <location>
        <begin position="76"/>
        <end position="97"/>
    </location>
</feature>
<gene>
    <name evidence="9" type="ORF">ACFQ45_12485</name>
</gene>
<evidence type="ECO:0000256" key="1">
    <source>
        <dbReference type="ARBA" id="ARBA00004651"/>
    </source>
</evidence>
<feature type="transmembrane region" description="Helical" evidence="8">
    <location>
        <begin position="180"/>
        <end position="199"/>
    </location>
</feature>
<comment type="subcellular location">
    <subcellularLocation>
        <location evidence="1 8">Cell membrane</location>
        <topology evidence="1 8">Multi-pass membrane protein</topology>
    </subcellularLocation>
</comment>
<evidence type="ECO:0000313" key="9">
    <source>
        <dbReference type="EMBL" id="MFD1384188.1"/>
    </source>
</evidence>
<dbReference type="PANTHER" id="PTHR30269">
    <property type="entry name" value="TRANSMEMBRANE PROTEIN YFCA"/>
    <property type="match status" value="1"/>
</dbReference>
<comment type="similarity">
    <text evidence="2 8">Belongs to the 4-toluene sulfonate uptake permease (TSUP) (TC 2.A.102) family.</text>
</comment>
<dbReference type="PANTHER" id="PTHR30269:SF0">
    <property type="entry name" value="MEMBRANE TRANSPORTER PROTEIN YFCA-RELATED"/>
    <property type="match status" value="1"/>
</dbReference>
<evidence type="ECO:0000256" key="8">
    <source>
        <dbReference type="RuleBase" id="RU363041"/>
    </source>
</evidence>
<evidence type="ECO:0000256" key="4">
    <source>
        <dbReference type="ARBA" id="ARBA00022475"/>
    </source>
</evidence>
<comment type="caution">
    <text evidence="9">The sequence shown here is derived from an EMBL/GenBank/DDBJ whole genome shotgun (WGS) entry which is preliminary data.</text>
</comment>
<feature type="transmembrane region" description="Helical" evidence="8">
    <location>
        <begin position="143"/>
        <end position="168"/>
    </location>
</feature>
<reference evidence="10" key="1">
    <citation type="journal article" date="2019" name="Int. J. Syst. Evol. Microbiol.">
        <title>The Global Catalogue of Microorganisms (GCM) 10K type strain sequencing project: providing services to taxonomists for standard genome sequencing and annotation.</title>
        <authorList>
            <consortium name="The Broad Institute Genomics Platform"/>
            <consortium name="The Broad Institute Genome Sequencing Center for Infectious Disease"/>
            <person name="Wu L."/>
            <person name="Ma J."/>
        </authorList>
    </citation>
    <scope>NUCLEOTIDE SEQUENCE [LARGE SCALE GENOMIC DNA]</scope>
    <source>
        <strain evidence="10">JCM 30774</strain>
    </source>
</reference>
<evidence type="ECO:0000256" key="6">
    <source>
        <dbReference type="ARBA" id="ARBA00022989"/>
    </source>
</evidence>
<keyword evidence="7 8" id="KW-0472">Membrane</keyword>
<keyword evidence="10" id="KW-1185">Reference proteome</keyword>
<dbReference type="EMBL" id="JBHTMN010000014">
    <property type="protein sequence ID" value="MFD1384188.1"/>
    <property type="molecule type" value="Genomic_DNA"/>
</dbReference>
<proteinExistence type="inferred from homology"/>
<keyword evidence="5 8" id="KW-0812">Transmembrane</keyword>
<keyword evidence="3" id="KW-0813">Transport</keyword>
<feature type="transmembrane region" description="Helical" evidence="8">
    <location>
        <begin position="205"/>
        <end position="227"/>
    </location>
</feature>
<dbReference type="RefSeq" id="WP_377368174.1">
    <property type="nucleotide sequence ID" value="NZ_JBHTMN010000014.1"/>
</dbReference>
<evidence type="ECO:0000256" key="5">
    <source>
        <dbReference type="ARBA" id="ARBA00022692"/>
    </source>
</evidence>
<dbReference type="Pfam" id="PF01925">
    <property type="entry name" value="TauE"/>
    <property type="match status" value="1"/>
</dbReference>
<sequence length="253" mass="26548">MDYSTLSILLLVGTGFLAGIINTLAGGGSNLTLPALMVMGLPADVANATNRVGVLLQGLVGVRGFHKAGRVDTSDFIPVMIPTVTGGIIGGALASYAPEYILKPLLLTAMLSMTLLMLIKPSVISPPPGTVPYKVKERPRAWIALFIAGIYGGFVQAGVGFLLIAALAGTLRYDLVRTNALKMVCAVGFTSIALIVFIWNGQVLWIPGLILACGTMAGSMVAVRFAINANPKHLKWFLFVMTLCGCIAALISD</sequence>
<organism evidence="9 10">
    <name type="scientific">Rhodanobacter aciditrophus</name>
    <dbReference type="NCBI Taxonomy" id="1623218"/>
    <lineage>
        <taxon>Bacteria</taxon>
        <taxon>Pseudomonadati</taxon>
        <taxon>Pseudomonadota</taxon>
        <taxon>Gammaproteobacteria</taxon>
        <taxon>Lysobacterales</taxon>
        <taxon>Rhodanobacteraceae</taxon>
        <taxon>Rhodanobacter</taxon>
    </lineage>
</organism>
<feature type="transmembrane region" description="Helical" evidence="8">
    <location>
        <begin position="104"/>
        <end position="123"/>
    </location>
</feature>
<feature type="transmembrane region" description="Helical" evidence="8">
    <location>
        <begin position="234"/>
        <end position="252"/>
    </location>
</feature>
<name>A0ABW4B1Y5_9GAMM</name>
<evidence type="ECO:0000256" key="7">
    <source>
        <dbReference type="ARBA" id="ARBA00023136"/>
    </source>
</evidence>
<protein>
    <recommendedName>
        <fullName evidence="8">Probable membrane transporter protein</fullName>
    </recommendedName>
</protein>
<accession>A0ABW4B1Y5</accession>
<evidence type="ECO:0000256" key="3">
    <source>
        <dbReference type="ARBA" id="ARBA00022448"/>
    </source>
</evidence>
<keyword evidence="6 8" id="KW-1133">Transmembrane helix</keyword>
<evidence type="ECO:0000256" key="2">
    <source>
        <dbReference type="ARBA" id="ARBA00009142"/>
    </source>
</evidence>
<dbReference type="InterPro" id="IPR002781">
    <property type="entry name" value="TM_pro_TauE-like"/>
</dbReference>
<keyword evidence="4 8" id="KW-1003">Cell membrane</keyword>
<evidence type="ECO:0000313" key="10">
    <source>
        <dbReference type="Proteomes" id="UP001597059"/>
    </source>
</evidence>